<keyword evidence="2" id="KW-1185">Reference proteome</keyword>
<dbReference type="SUPFAM" id="SSF110296">
    <property type="entry name" value="Oligoxyloglucan reducing end-specific cellobiohydrolase"/>
    <property type="match status" value="1"/>
</dbReference>
<accession>A0A6V8LLC2</accession>
<organism evidence="1 2">
    <name type="scientific">Phytohabitans rumicis</name>
    <dbReference type="NCBI Taxonomy" id="1076125"/>
    <lineage>
        <taxon>Bacteria</taxon>
        <taxon>Bacillati</taxon>
        <taxon>Actinomycetota</taxon>
        <taxon>Actinomycetes</taxon>
        <taxon>Micromonosporales</taxon>
        <taxon>Micromonosporaceae</taxon>
    </lineage>
</organism>
<gene>
    <name evidence="1" type="ORF">Prum_085090</name>
</gene>
<evidence type="ECO:0000313" key="1">
    <source>
        <dbReference type="EMBL" id="GFJ94867.1"/>
    </source>
</evidence>
<dbReference type="AlphaFoldDB" id="A0A6V8LLC2"/>
<proteinExistence type="predicted"/>
<dbReference type="Proteomes" id="UP000482960">
    <property type="component" value="Unassembled WGS sequence"/>
</dbReference>
<evidence type="ECO:0008006" key="3">
    <source>
        <dbReference type="Google" id="ProtNLM"/>
    </source>
</evidence>
<protein>
    <recommendedName>
        <fullName evidence="3">Exo-alpha-sialidase</fullName>
    </recommendedName>
</protein>
<evidence type="ECO:0000313" key="2">
    <source>
        <dbReference type="Proteomes" id="UP000482960"/>
    </source>
</evidence>
<dbReference type="EMBL" id="BLPG01000001">
    <property type="protein sequence ID" value="GFJ94867.1"/>
    <property type="molecule type" value="Genomic_DNA"/>
</dbReference>
<comment type="caution">
    <text evidence="1">The sequence shown here is derived from an EMBL/GenBank/DDBJ whole genome shotgun (WGS) entry which is preliminary data.</text>
</comment>
<sequence length="364" mass="38619">MLVLATAACTAQRPEPSLPVPAETAHLTARLDVPAGYAPLSVEFADARRGYALFVRCGGERCEARLFGTEDGGRSWRARTHPRPQAKNHQIYVGGGPVVVLLAEPHAWYVSRTGAATWQSRPYDASGVPPADYHSADGQFYLDCPEKGGCAFRDWTAPDWHQDVPADLDSARSLTNGRDGRLWLAGVDGGRAVTAYGKSAGHFTPLAVPEQPGGTIWNARVATSADGRDVWLVADQEQASSGGQGGGRLAVRHAAARKGTGLPLIWQLQGGSWVPRPITGITQERRMPYAVAPAGGGLLAITGPDVSGYLDGGAYIPSPGMPRLDWVGQLPDGTLYGRDNQPGMTYLSTGTGARRTWTAVKVTA</sequence>
<name>A0A6V8LLC2_9ACTN</name>
<reference evidence="1 2" key="2">
    <citation type="submission" date="2020-03" db="EMBL/GenBank/DDBJ databases">
        <authorList>
            <person name="Ichikawa N."/>
            <person name="Kimura A."/>
            <person name="Kitahashi Y."/>
            <person name="Uohara A."/>
        </authorList>
    </citation>
    <scope>NUCLEOTIDE SEQUENCE [LARGE SCALE GENOMIC DNA]</scope>
    <source>
        <strain evidence="1 2">NBRC 108638</strain>
    </source>
</reference>
<reference evidence="1 2" key="1">
    <citation type="submission" date="2020-03" db="EMBL/GenBank/DDBJ databases">
        <title>Whole genome shotgun sequence of Phytohabitans rumicis NBRC 108638.</title>
        <authorList>
            <person name="Komaki H."/>
            <person name="Tamura T."/>
        </authorList>
    </citation>
    <scope>NUCLEOTIDE SEQUENCE [LARGE SCALE GENOMIC DNA]</scope>
    <source>
        <strain evidence="1 2">NBRC 108638</strain>
    </source>
</reference>